<sequence>MRYDRANLTGGSEMSDWAKSGVVSPPSSRYGEDDSSSTAARPRRSRLDNDIQTFAQPAWPSVSRKSIKSRPDLMNGRRSVGPIGSHNVSYNEYEAHSMSFNRPNPVRNGPGSVSGRFTPSFRYSSYAAEYFNGRNGAGGVALLPATMREPRRPRSTIAEKYTENIGRNAFGGYESASLSTSGDEKAHHRRRESDAESVVDVEDEEDDEEEEMRKYYLQAQRAKGSRSVTGVRGSSSFLDGEEAYYYGIVHLDLERVSYVMKTIPPPPGYFELQPIERVAYIFYCAVYKKSYPDIDKFHKRFNREFYKFVCAGDTDDQALFKICRSMQDQYTLRQLEASKRAYEQAQKEALETEKLDFNQQKGNGIEEQQTSFSQPEEVLSHGPLKFHTGHAFVTFGIGGKVVVVRPPGSVDPVNGATLTSTSIIVEDLKSMLHSDEATSKVLESVQNFKGPLIAGHTPTHSVRLYIQRQLDALKAVKLSHDVKKSDVADATLVWQLLEIMVQQHGRITGPDVAALLARASDELEERTGIVDNAINHDAKSRAAAKERCNAFLLGGHITEAIECAIADGLYADAMTLTRRLYPNDAKKIEEIEARFMQLRTIEDPFATLIAVASDQPPPILTNGLADDDENNWRRHAAIILANLSTPTAMQTIYHLGLTLAKKEKNCAADFCLLVVCLLAGYDPFMAVPHVDGEEKCRKNIGLIHSGSELLALSQSLKSCGTAGFSFVDLHATDIYDYALRLANNNVDSPLARSVDYQMARIAYAKKLASFGGFATDAFRYCTEVARSLWPYAANFDRFTLFDLCDLAEGLQYVAAASPAETEWIASLRAMLGDAPMSMHQQQEQQQPAQPELQPIAEQQPPVPRSSRNPSLSREAQQWHDEHQAPIEIAKHATTEFNPPPMPQATHDEVTRTTSSSESATLTASQVSASDASTIESYRTLPTPTSNQAPPPPPSLPPQSLPQVAPISPEPIAALASQPPPSSPPKPIQQNFEEQHVAKSPKSELLDLWSSTSIPPVIAAPQTTGQPSPTAPAPSVPNKTASPPMNNENERKVSKSSSMNFEKEPNRKGSRGWFGSIKEKVIKSIPSANQMILPDDTKPTIVWDPVKKRYVGEGVEEEVVAAPPPVLNSAPFGGMDSNKSSTNSLRSARSGGAGSRYLKVGAASTAPSTPDMGGGMAMMPPPPVMPLPASFSFMPTSTDDGEYVDPFSGESNPSIPSSENADAQNSNE</sequence>
<comment type="similarity">
    <text evidence="2 6">Belongs to the SEC16 family.</text>
</comment>
<feature type="region of interest" description="Disordered" evidence="7">
    <location>
        <begin position="856"/>
        <end position="879"/>
    </location>
</feature>
<accession>A0A8S1EQ97</accession>
<dbReference type="CDD" id="cd09233">
    <property type="entry name" value="ACE1-Sec16-like"/>
    <property type="match status" value="1"/>
</dbReference>
<evidence type="ECO:0000259" key="9">
    <source>
        <dbReference type="Pfam" id="PF12932"/>
    </source>
</evidence>
<dbReference type="FunFam" id="1.25.40.1030:FF:000013">
    <property type="entry name" value="Protein transport protein sec16"/>
    <property type="match status" value="1"/>
</dbReference>
<keyword evidence="11" id="KW-1185">Reference proteome</keyword>
<feature type="compositionally biased region" description="Polar residues" evidence="7">
    <location>
        <begin position="1036"/>
        <end position="1046"/>
    </location>
</feature>
<keyword evidence="6" id="KW-0333">Golgi apparatus</keyword>
<feature type="compositionally biased region" description="Basic and acidic residues" evidence="7">
    <location>
        <begin position="182"/>
        <end position="194"/>
    </location>
</feature>
<keyword evidence="3 6" id="KW-0813">Transport</keyword>
<feature type="compositionally biased region" description="Polar residues" evidence="7">
    <location>
        <begin position="865"/>
        <end position="875"/>
    </location>
</feature>
<keyword evidence="5 6" id="KW-0931">ER-Golgi transport</keyword>
<evidence type="ECO:0000256" key="3">
    <source>
        <dbReference type="ARBA" id="ARBA00022448"/>
    </source>
</evidence>
<organism evidence="10 11">
    <name type="scientific">Caenorhabditis bovis</name>
    <dbReference type="NCBI Taxonomy" id="2654633"/>
    <lineage>
        <taxon>Eukaryota</taxon>
        <taxon>Metazoa</taxon>
        <taxon>Ecdysozoa</taxon>
        <taxon>Nematoda</taxon>
        <taxon>Chromadorea</taxon>
        <taxon>Rhabditida</taxon>
        <taxon>Rhabditina</taxon>
        <taxon>Rhabditomorpha</taxon>
        <taxon>Rhabditoidea</taxon>
        <taxon>Rhabditidae</taxon>
        <taxon>Peloderinae</taxon>
        <taxon>Caenorhabditis</taxon>
    </lineage>
</organism>
<feature type="region of interest" description="Disordered" evidence="7">
    <location>
        <begin position="1121"/>
        <end position="1227"/>
    </location>
</feature>
<reference evidence="10 11" key="1">
    <citation type="submission" date="2020-04" db="EMBL/GenBank/DDBJ databases">
        <authorList>
            <person name="Laetsch R D."/>
            <person name="Stevens L."/>
            <person name="Kumar S."/>
            <person name="Blaxter L. M."/>
        </authorList>
    </citation>
    <scope>NUCLEOTIDE SEQUENCE [LARGE SCALE GENOMIC DNA]</scope>
</reference>
<feature type="region of interest" description="Disordered" evidence="7">
    <location>
        <begin position="894"/>
        <end position="1074"/>
    </location>
</feature>
<evidence type="ECO:0000259" key="8">
    <source>
        <dbReference type="Pfam" id="PF12931"/>
    </source>
</evidence>
<dbReference type="EMBL" id="CADEPM010000003">
    <property type="protein sequence ID" value="CAB3403300.1"/>
    <property type="molecule type" value="Genomic_DNA"/>
</dbReference>
<feature type="domain" description="Sec16 Sec23-binding" evidence="8">
    <location>
        <begin position="550"/>
        <end position="792"/>
    </location>
</feature>
<feature type="compositionally biased region" description="Polar residues" evidence="7">
    <location>
        <begin position="1208"/>
        <end position="1227"/>
    </location>
</feature>
<feature type="compositionally biased region" description="Acidic residues" evidence="7">
    <location>
        <begin position="195"/>
        <end position="209"/>
    </location>
</feature>
<dbReference type="Proteomes" id="UP000494206">
    <property type="component" value="Unassembled WGS sequence"/>
</dbReference>
<feature type="region of interest" description="Disordered" evidence="7">
    <location>
        <begin position="1"/>
        <end position="81"/>
    </location>
</feature>
<dbReference type="GO" id="GO:0070973">
    <property type="term" value="P:protein localization to endoplasmic reticulum exit site"/>
    <property type="evidence" value="ECO:0007669"/>
    <property type="project" value="TreeGrafter"/>
</dbReference>
<feature type="compositionally biased region" description="Low complexity" evidence="7">
    <location>
        <begin position="960"/>
        <end position="976"/>
    </location>
</feature>
<dbReference type="Pfam" id="PF12931">
    <property type="entry name" value="TPR_Sec16"/>
    <property type="match status" value="1"/>
</dbReference>
<dbReference type="GO" id="GO:0015031">
    <property type="term" value="P:protein transport"/>
    <property type="evidence" value="ECO:0007669"/>
    <property type="project" value="UniProtKB-KW"/>
</dbReference>
<dbReference type="GO" id="GO:0000139">
    <property type="term" value="C:Golgi membrane"/>
    <property type="evidence" value="ECO:0007669"/>
    <property type="project" value="UniProtKB-SubCell"/>
</dbReference>
<dbReference type="Gene3D" id="1.25.40.1030">
    <property type="match status" value="1"/>
</dbReference>
<evidence type="ECO:0000256" key="4">
    <source>
        <dbReference type="ARBA" id="ARBA00022824"/>
    </source>
</evidence>
<evidence type="ECO:0000313" key="10">
    <source>
        <dbReference type="EMBL" id="CAB3403300.1"/>
    </source>
</evidence>
<dbReference type="OrthoDB" id="8918678at2759"/>
<feature type="compositionally biased region" description="Pro residues" evidence="7">
    <location>
        <begin position="977"/>
        <end position="986"/>
    </location>
</feature>
<keyword evidence="6" id="KW-0653">Protein transport</keyword>
<proteinExistence type="inferred from homology"/>
<evidence type="ECO:0000256" key="1">
    <source>
        <dbReference type="ARBA" id="ARBA00004240"/>
    </source>
</evidence>
<evidence type="ECO:0000256" key="6">
    <source>
        <dbReference type="RuleBase" id="RU364101"/>
    </source>
</evidence>
<dbReference type="GO" id="GO:0070971">
    <property type="term" value="C:endoplasmic reticulum exit site"/>
    <property type="evidence" value="ECO:0007669"/>
    <property type="project" value="TreeGrafter"/>
</dbReference>
<feature type="domain" description="Sec16 central conserved" evidence="9">
    <location>
        <begin position="390"/>
        <end position="505"/>
    </location>
</feature>
<feature type="compositionally biased region" description="Low complexity" evidence="7">
    <location>
        <begin position="911"/>
        <end position="924"/>
    </location>
</feature>
<dbReference type="AlphaFoldDB" id="A0A8S1EQ97"/>
<evidence type="ECO:0000256" key="5">
    <source>
        <dbReference type="ARBA" id="ARBA00022892"/>
    </source>
</evidence>
<feature type="compositionally biased region" description="Polar residues" evidence="7">
    <location>
        <begin position="925"/>
        <end position="936"/>
    </location>
</feature>
<keyword evidence="6" id="KW-0472">Membrane</keyword>
<dbReference type="InterPro" id="IPR024298">
    <property type="entry name" value="Sec16_Sec23-bd"/>
</dbReference>
<dbReference type="GO" id="GO:0007030">
    <property type="term" value="P:Golgi organization"/>
    <property type="evidence" value="ECO:0007669"/>
    <property type="project" value="TreeGrafter"/>
</dbReference>
<evidence type="ECO:0000256" key="7">
    <source>
        <dbReference type="SAM" id="MobiDB-lite"/>
    </source>
</evidence>
<evidence type="ECO:0000313" key="11">
    <source>
        <dbReference type="Proteomes" id="UP000494206"/>
    </source>
</evidence>
<feature type="region of interest" description="Disordered" evidence="7">
    <location>
        <begin position="172"/>
        <end position="209"/>
    </location>
</feature>
<comment type="subcellular location">
    <subcellularLocation>
        <location evidence="1">Endoplasmic reticulum</location>
    </subcellularLocation>
    <subcellularLocation>
        <location evidence="6">Golgi apparatus membrane</location>
    </subcellularLocation>
</comment>
<dbReference type="PANTHER" id="PTHR13402:SF6">
    <property type="entry name" value="SECRETORY 16, ISOFORM I"/>
    <property type="match status" value="1"/>
</dbReference>
<gene>
    <name evidence="10" type="ORF">CBOVIS_LOCUS5797</name>
</gene>
<dbReference type="Pfam" id="PF12932">
    <property type="entry name" value="Sec16"/>
    <property type="match status" value="1"/>
</dbReference>
<feature type="compositionally biased region" description="Pro residues" evidence="7">
    <location>
        <begin position="948"/>
        <end position="959"/>
    </location>
</feature>
<name>A0A8S1EQ97_9PELO</name>
<dbReference type="InterPro" id="IPR024340">
    <property type="entry name" value="Sec16_CCD"/>
</dbReference>
<feature type="compositionally biased region" description="Basic and acidic residues" evidence="7">
    <location>
        <begin position="992"/>
        <end position="1004"/>
    </location>
</feature>
<dbReference type="PANTHER" id="PTHR13402">
    <property type="entry name" value="RGPR-RELATED"/>
    <property type="match status" value="1"/>
</dbReference>
<comment type="caution">
    <text evidence="10">The sequence shown here is derived from an EMBL/GenBank/DDBJ whole genome shotgun (WGS) entry which is preliminary data.</text>
</comment>
<evidence type="ECO:0000256" key="2">
    <source>
        <dbReference type="ARBA" id="ARBA00005927"/>
    </source>
</evidence>
<dbReference type="GO" id="GO:0012507">
    <property type="term" value="C:ER to Golgi transport vesicle membrane"/>
    <property type="evidence" value="ECO:0007669"/>
    <property type="project" value="TreeGrafter"/>
</dbReference>
<dbReference type="GO" id="GO:0016192">
    <property type="term" value="P:vesicle-mediated transport"/>
    <property type="evidence" value="ECO:0007669"/>
    <property type="project" value="UniProtKB-KW"/>
</dbReference>
<protein>
    <recommendedName>
        <fullName evidence="6">Protein transport protein sec16</fullName>
    </recommendedName>
</protein>
<keyword evidence="4 6" id="KW-0256">Endoplasmic reticulum</keyword>